<keyword evidence="5" id="KW-1185">Reference proteome</keyword>
<reference evidence="4 6" key="2">
    <citation type="submission" date="2019-03" db="EMBL/GenBank/DDBJ databases">
        <title>Genomics of glacier-inhabiting Cryobacterium strains.</title>
        <authorList>
            <person name="Liu Q."/>
            <person name="Xin Y.-H."/>
        </authorList>
    </citation>
    <scope>NUCLEOTIDE SEQUENCE [LARGE SCALE GENOMIC DNA]</scope>
    <source>
        <strain evidence="4 6">Hh34</strain>
    </source>
</reference>
<feature type="transmembrane region" description="Helical" evidence="2">
    <location>
        <begin position="33"/>
        <end position="52"/>
    </location>
</feature>
<dbReference type="EMBL" id="SOFE01000015">
    <property type="protein sequence ID" value="TFB84716.1"/>
    <property type="molecule type" value="Genomic_DNA"/>
</dbReference>
<feature type="transmembrane region" description="Helical" evidence="2">
    <location>
        <begin position="91"/>
        <end position="107"/>
    </location>
</feature>
<dbReference type="RefSeq" id="WP_092452014.1">
    <property type="nucleotide sequence ID" value="NZ_BKAC01000025.1"/>
</dbReference>
<name>A0A1I3DHC4_9MICO</name>
<keyword evidence="2" id="KW-0812">Transmembrane</keyword>
<organism evidence="4 6">
    <name type="scientific">Cryobacterium levicorallinum</name>
    <dbReference type="NCBI Taxonomy" id="995038"/>
    <lineage>
        <taxon>Bacteria</taxon>
        <taxon>Bacillati</taxon>
        <taxon>Actinomycetota</taxon>
        <taxon>Actinomycetes</taxon>
        <taxon>Micrococcales</taxon>
        <taxon>Microbacteriaceae</taxon>
        <taxon>Cryobacterium</taxon>
    </lineage>
</organism>
<comment type="caution">
    <text evidence="4">The sequence shown here is derived from an EMBL/GenBank/DDBJ whole genome shotgun (WGS) entry which is preliminary data.</text>
</comment>
<dbReference type="Proteomes" id="UP000297963">
    <property type="component" value="Unassembled WGS sequence"/>
</dbReference>
<keyword evidence="2" id="KW-1133">Transmembrane helix</keyword>
<evidence type="ECO:0000313" key="3">
    <source>
        <dbReference type="EMBL" id="SFH86056.1"/>
    </source>
</evidence>
<evidence type="ECO:0000256" key="1">
    <source>
        <dbReference type="SAM" id="MobiDB-lite"/>
    </source>
</evidence>
<evidence type="ECO:0000313" key="6">
    <source>
        <dbReference type="Proteomes" id="UP000297963"/>
    </source>
</evidence>
<dbReference type="Proteomes" id="UP000199681">
    <property type="component" value="Unassembled WGS sequence"/>
</dbReference>
<sequence length="154" mass="16496">MTTTATRSPDEPMQPPAAHPSSTAARLIDQHLLTRRITVALSLAVIGAIHILDLPGKFAETPYLAFAYIGIIIAVAVLIERVLVVGSRIDFLGAAALSAAVIVGFVINRTVGMPMAMGDIGNWLEPLGLLSLVVEFFAIWQALVAALVYHRRAR</sequence>
<accession>A0A1I3DHC4</accession>
<feature type="transmembrane region" description="Helical" evidence="2">
    <location>
        <begin position="64"/>
        <end position="84"/>
    </location>
</feature>
<proteinExistence type="predicted"/>
<dbReference type="EMBL" id="FOPW01000018">
    <property type="protein sequence ID" value="SFH86056.1"/>
    <property type="molecule type" value="Genomic_DNA"/>
</dbReference>
<dbReference type="AlphaFoldDB" id="A0A1I3DHC4"/>
<evidence type="ECO:0000256" key="2">
    <source>
        <dbReference type="SAM" id="Phobius"/>
    </source>
</evidence>
<evidence type="ECO:0000313" key="4">
    <source>
        <dbReference type="EMBL" id="TFB84716.1"/>
    </source>
</evidence>
<feature type="transmembrane region" description="Helical" evidence="2">
    <location>
        <begin position="127"/>
        <end position="149"/>
    </location>
</feature>
<gene>
    <name evidence="4" type="ORF">E3O11_09360</name>
    <name evidence="3" type="ORF">SAMN05216274_11827</name>
</gene>
<evidence type="ECO:0000313" key="5">
    <source>
        <dbReference type="Proteomes" id="UP000199681"/>
    </source>
</evidence>
<feature type="region of interest" description="Disordered" evidence="1">
    <location>
        <begin position="1"/>
        <end position="22"/>
    </location>
</feature>
<reference evidence="3 5" key="1">
    <citation type="submission" date="2016-10" db="EMBL/GenBank/DDBJ databases">
        <authorList>
            <person name="Varghese N."/>
            <person name="Submissions S."/>
        </authorList>
    </citation>
    <scope>NUCLEOTIDE SEQUENCE [LARGE SCALE GENOMIC DNA]</scope>
    <source>
        <strain evidence="3 5">GMCC 1.11211</strain>
    </source>
</reference>
<protein>
    <submittedName>
        <fullName evidence="4">Uncharacterized protein</fullName>
    </submittedName>
</protein>
<keyword evidence="2" id="KW-0472">Membrane</keyword>